<keyword evidence="6" id="KW-0809">Transit peptide</keyword>
<keyword evidence="4 10" id="KW-0812">Transmembrane</keyword>
<dbReference type="GO" id="GO:0045277">
    <property type="term" value="C:respiratory chain complex IV"/>
    <property type="evidence" value="ECO:0007669"/>
    <property type="project" value="InterPro"/>
</dbReference>
<evidence type="ECO:0000256" key="9">
    <source>
        <dbReference type="ARBA" id="ARBA00023136"/>
    </source>
</evidence>
<proteinExistence type="inferred from homology"/>
<evidence type="ECO:0000313" key="12">
    <source>
        <dbReference type="Proteomes" id="UP000197619"/>
    </source>
</evidence>
<evidence type="ECO:0000256" key="6">
    <source>
        <dbReference type="ARBA" id="ARBA00022946"/>
    </source>
</evidence>
<dbReference type="EMBL" id="MUZQ01000123">
    <property type="protein sequence ID" value="OWK57521.1"/>
    <property type="molecule type" value="Genomic_DNA"/>
</dbReference>
<dbReference type="InterPro" id="IPR003205">
    <property type="entry name" value="Cyt_c_oxidase_su8"/>
</dbReference>
<dbReference type="GO" id="GO:0006123">
    <property type="term" value="P:mitochondrial electron transport, cytochrome c to oxygen"/>
    <property type="evidence" value="ECO:0007669"/>
    <property type="project" value="InterPro"/>
</dbReference>
<evidence type="ECO:0000256" key="2">
    <source>
        <dbReference type="ARBA" id="ARBA00004673"/>
    </source>
</evidence>
<comment type="similarity">
    <text evidence="3">Belongs to the cytochrome c oxidase VIII family.</text>
</comment>
<dbReference type="AlphaFoldDB" id="A0A218UVG7"/>
<dbReference type="UniPathway" id="UPA00705"/>
<evidence type="ECO:0000256" key="4">
    <source>
        <dbReference type="ARBA" id="ARBA00022692"/>
    </source>
</evidence>
<organism evidence="11 12">
    <name type="scientific">Lonchura striata</name>
    <name type="common">white-rumped munia</name>
    <dbReference type="NCBI Taxonomy" id="40157"/>
    <lineage>
        <taxon>Eukaryota</taxon>
        <taxon>Metazoa</taxon>
        <taxon>Chordata</taxon>
        <taxon>Craniata</taxon>
        <taxon>Vertebrata</taxon>
        <taxon>Euteleostomi</taxon>
        <taxon>Archelosauria</taxon>
        <taxon>Archosauria</taxon>
        <taxon>Dinosauria</taxon>
        <taxon>Saurischia</taxon>
        <taxon>Theropoda</taxon>
        <taxon>Coelurosauria</taxon>
        <taxon>Aves</taxon>
        <taxon>Neognathae</taxon>
        <taxon>Neoaves</taxon>
        <taxon>Telluraves</taxon>
        <taxon>Australaves</taxon>
        <taxon>Passeriformes</taxon>
        <taxon>Passeroidea</taxon>
        <taxon>Estrildidae</taxon>
        <taxon>Estrildinae</taxon>
        <taxon>Lonchura</taxon>
    </lineage>
</organism>
<dbReference type="GO" id="GO:0005743">
    <property type="term" value="C:mitochondrial inner membrane"/>
    <property type="evidence" value="ECO:0007669"/>
    <property type="project" value="UniProtKB-SubCell"/>
</dbReference>
<comment type="pathway">
    <text evidence="2">Energy metabolism; oxidative phosphorylation.</text>
</comment>
<dbReference type="PANTHER" id="PTHR16717">
    <property type="entry name" value="CYTOCHROME C OXIDASE POLYPEPTIDE VIII"/>
    <property type="match status" value="1"/>
</dbReference>
<evidence type="ECO:0000256" key="5">
    <source>
        <dbReference type="ARBA" id="ARBA00022792"/>
    </source>
</evidence>
<evidence type="ECO:0000256" key="1">
    <source>
        <dbReference type="ARBA" id="ARBA00004434"/>
    </source>
</evidence>
<dbReference type="STRING" id="299123.ENSLSDP00000005415"/>
<keyword evidence="9 10" id="KW-0472">Membrane</keyword>
<evidence type="ECO:0000256" key="8">
    <source>
        <dbReference type="ARBA" id="ARBA00023128"/>
    </source>
</evidence>
<feature type="transmembrane region" description="Helical" evidence="10">
    <location>
        <begin position="39"/>
        <end position="58"/>
    </location>
</feature>
<evidence type="ECO:0000256" key="3">
    <source>
        <dbReference type="ARBA" id="ARBA00010117"/>
    </source>
</evidence>
<comment type="caution">
    <text evidence="11">The sequence shown here is derived from an EMBL/GenBank/DDBJ whole genome shotgun (WGS) entry which is preliminary data.</text>
</comment>
<evidence type="ECO:0000256" key="10">
    <source>
        <dbReference type="SAM" id="Phobius"/>
    </source>
</evidence>
<keyword evidence="8" id="KW-0496">Mitochondrion</keyword>
<dbReference type="Gene3D" id="4.10.81.10">
    <property type="entry name" value="Cytochrome c oxidase, subunit 8"/>
    <property type="match status" value="1"/>
</dbReference>
<evidence type="ECO:0000256" key="7">
    <source>
        <dbReference type="ARBA" id="ARBA00022989"/>
    </source>
</evidence>
<keyword evidence="5" id="KW-0999">Mitochondrion inner membrane</keyword>
<comment type="subcellular location">
    <subcellularLocation>
        <location evidence="1">Mitochondrion inner membrane</location>
        <topology evidence="1">Single-pass membrane protein</topology>
    </subcellularLocation>
</comment>
<keyword evidence="12" id="KW-1185">Reference proteome</keyword>
<sequence>MRGFQRGSQLLAAALRISRVPRAQLRSHPPENILSTGEQAIALTLMFTSFLVPTAWVLSNIYNYRSRPE</sequence>
<accession>A0A218UVG7</accession>
<dbReference type="Pfam" id="PF02285">
    <property type="entry name" value="COX8"/>
    <property type="match status" value="1"/>
</dbReference>
<dbReference type="InterPro" id="IPR036548">
    <property type="entry name" value="Cyt_c_oxidase_su8_sf"/>
</dbReference>
<gene>
    <name evidence="11" type="primary">COX8B</name>
    <name evidence="11" type="ORF">RLOC_00010139</name>
</gene>
<keyword evidence="7 10" id="KW-1133">Transmembrane helix</keyword>
<evidence type="ECO:0000313" key="11">
    <source>
        <dbReference type="EMBL" id="OWK57521.1"/>
    </source>
</evidence>
<dbReference type="Proteomes" id="UP000197619">
    <property type="component" value="Unassembled WGS sequence"/>
</dbReference>
<protein>
    <submittedName>
        <fullName evidence="11">Cytochrome c oxidase subunit 8B, mitochondrial</fullName>
    </submittedName>
</protein>
<dbReference type="SUPFAM" id="SSF81431">
    <property type="entry name" value="Mitochondrial cytochrome c oxidase subunit VIIIb (aka IX)"/>
    <property type="match status" value="1"/>
</dbReference>
<name>A0A218UVG7_9PASE</name>
<dbReference type="PANTHER" id="PTHR16717:SF5">
    <property type="entry name" value="CYTOCHROME C OXIDASE SUBUNIT 8, ISOFORM A"/>
    <property type="match status" value="1"/>
</dbReference>
<reference evidence="11 12" key="1">
    <citation type="submission" date="2017-05" db="EMBL/GenBank/DDBJ databases">
        <title>Genome of assembly of the Bengalese finch, Lonchura striata domestica.</title>
        <authorList>
            <person name="Colquitt B.M."/>
            <person name="Brainard M.S."/>
        </authorList>
    </citation>
    <scope>NUCLEOTIDE SEQUENCE [LARGE SCALE GENOMIC DNA]</scope>
    <source>
        <strain evidence="11">White83orange57</strain>
    </source>
</reference>